<reference evidence="2 3" key="1">
    <citation type="journal article" date="2011" name="Proc. Natl. Acad. Sci. U.S.A.">
        <title>Evolutionary erosion of yeast sex chromosomes by mating-type switching accidents.</title>
        <authorList>
            <person name="Gordon J.L."/>
            <person name="Armisen D."/>
            <person name="Proux-Wera E."/>
            <person name="Oheigeartaigh S.S."/>
            <person name="Byrne K.P."/>
            <person name="Wolfe K.H."/>
        </authorList>
    </citation>
    <scope>NUCLEOTIDE SEQUENCE [LARGE SCALE GENOMIC DNA]</scope>
    <source>
        <strain evidence="3">ATCC 24235 / CBS 4417 / NBRC 1672 / NRRL Y-8282 / UCD 70-5</strain>
    </source>
</reference>
<dbReference type="HOGENOM" id="CLU_338632_0_0_1"/>
<dbReference type="OrthoDB" id="4035999at2759"/>
<organism evidence="2 3">
    <name type="scientific">Tetrapisispora phaffii (strain ATCC 24235 / CBS 4417 / NBRC 1672 / NRRL Y-8282 / UCD 70-5)</name>
    <name type="common">Yeast</name>
    <name type="synonym">Fabospora phaffii</name>
    <dbReference type="NCBI Taxonomy" id="1071381"/>
    <lineage>
        <taxon>Eukaryota</taxon>
        <taxon>Fungi</taxon>
        <taxon>Dikarya</taxon>
        <taxon>Ascomycota</taxon>
        <taxon>Saccharomycotina</taxon>
        <taxon>Saccharomycetes</taxon>
        <taxon>Saccharomycetales</taxon>
        <taxon>Saccharomycetaceae</taxon>
        <taxon>Tetrapisispora</taxon>
    </lineage>
</organism>
<feature type="region of interest" description="Disordered" evidence="1">
    <location>
        <begin position="387"/>
        <end position="411"/>
    </location>
</feature>
<dbReference type="GeneID" id="11532628"/>
<dbReference type="STRING" id="1071381.G8BN70"/>
<gene>
    <name evidence="2" type="primary">TPHA0A02660</name>
    <name evidence="2" type="ordered locus">TPHA_0A02660</name>
</gene>
<name>G8BN70_TETPH</name>
<evidence type="ECO:0000313" key="2">
    <source>
        <dbReference type="EMBL" id="CCE61348.1"/>
    </source>
</evidence>
<sequence>MSSRHEEELTALAQLLALCESHRYVSRFDPMLHIVNQLKHIALASSYLIENYKRLPSFPADNIIYDNAIIKFMNMNRVLESYSNILMTSINLIFDYNISTFRSIKQRSFIQCILTVLSRLEVYNNTYGTRLPSSLKYIINEFKYEFEKCYRDASLNIIKFNQTIDLTSFTNNIITSPSLTKENIIKRENFKLTSSKLNIHNLPVEVCLLDSKQFTIFKINKCSLLSTAEKILDNLLNNEVDLSDIGRTLLFPVIRSTDLRIIKGTFNSLIFETNSGNGLQFELKAINVEHWESYWKHYFYNYFQYSDHKNNFKVAPASLMNTPNTKFYEKYNKLKHLKEHNMVQGIGISLESSHTQKNGLSPLYSNYKNCKSLSSLHRSKPLSISYSSSLSSNQQTSPTIQTSMELPSPQDDSLESITIMSYDKLKEFDESINVLLSPKEEYNKAQNIRSVSSSCSLERIDSNNIIEHTAEEVYYASSIISSESIGNSYTSLTDNKIDSKNNSFMIDYDKSFLTDTKKYEPNFYSKKKSTSLLSFFNSKKNKKNLAIDTSPISNDDNSIISSSTSTFFTFDSTESPSSTNAATPVQNRNIQSFEILEYFNPKRHTETFNSEGCILTMWNKNRWQNILTDLFTINIFTTTSNLNFLLLQEIVINTAPSGKLLLALDSNCRFFKSTAKDIQIRCTNKNVIKSCASISDNCTFTIRCNNSDLLLNALTNCLKISKPSTPNEAKLTTSHTLNTISTTSSSFFSRISPTSRNTNYSTDSKSENEDLIDLDLKLLKSRKLLSLIKVKHHTYNNINNLWEFNSITHLSIYSQEYEKEKIALKFQTQSDITDIESKSNMSNLFVSYIDDVKRLGRTGISLIDFATNRKELFEFQNNIVTNDVYSQIL</sequence>
<dbReference type="AlphaFoldDB" id="G8BN70"/>
<evidence type="ECO:0000256" key="1">
    <source>
        <dbReference type="SAM" id="MobiDB-lite"/>
    </source>
</evidence>
<feature type="compositionally biased region" description="Low complexity" evidence="1">
    <location>
        <begin position="387"/>
        <end position="399"/>
    </location>
</feature>
<dbReference type="RefSeq" id="XP_003683782.1">
    <property type="nucleotide sequence ID" value="XM_003683734.1"/>
</dbReference>
<dbReference type="KEGG" id="tpf:TPHA_0A02660"/>
<dbReference type="Proteomes" id="UP000005666">
    <property type="component" value="Chromosome 1"/>
</dbReference>
<accession>G8BN70</accession>
<dbReference type="eggNOG" id="ENOG502QTEC">
    <property type="taxonomic scope" value="Eukaryota"/>
</dbReference>
<dbReference type="OMA" id="LVVCESH"/>
<keyword evidence="3" id="KW-1185">Reference proteome</keyword>
<evidence type="ECO:0000313" key="3">
    <source>
        <dbReference type="Proteomes" id="UP000005666"/>
    </source>
</evidence>
<dbReference type="EMBL" id="HE612856">
    <property type="protein sequence ID" value="CCE61348.1"/>
    <property type="molecule type" value="Genomic_DNA"/>
</dbReference>
<proteinExistence type="predicted"/>
<protein>
    <submittedName>
        <fullName evidence="2">Uncharacterized protein</fullName>
    </submittedName>
</protein>